<reference evidence="4" key="1">
    <citation type="submission" date="2022-05" db="EMBL/GenBank/DDBJ databases">
        <title>Jatrophihabitans sp. SB3-54 whole genome sequence.</title>
        <authorList>
            <person name="Suh M.K."/>
            <person name="Eom M.K."/>
            <person name="Kim J.S."/>
            <person name="Kim H.S."/>
            <person name="Do H.E."/>
            <person name="Shin Y.K."/>
            <person name="Lee J.-S."/>
        </authorList>
    </citation>
    <scope>NUCLEOTIDE SEQUENCE</scope>
    <source>
        <strain evidence="4">SB3-54</strain>
    </source>
</reference>
<dbReference type="InterPro" id="IPR007055">
    <property type="entry name" value="BON_dom"/>
</dbReference>
<dbReference type="Gene3D" id="3.10.580.10">
    <property type="entry name" value="CBS-domain"/>
    <property type="match status" value="1"/>
</dbReference>
<name>A0ABY7JYK6_9ACTN</name>
<keyword evidence="5" id="KW-1185">Reference proteome</keyword>
<dbReference type="InterPro" id="IPR000644">
    <property type="entry name" value="CBS_dom"/>
</dbReference>
<keyword evidence="1 2" id="KW-0129">CBS domain</keyword>
<dbReference type="Pfam" id="PF00571">
    <property type="entry name" value="CBS"/>
    <property type="match status" value="2"/>
</dbReference>
<dbReference type="InterPro" id="IPR046342">
    <property type="entry name" value="CBS_dom_sf"/>
</dbReference>
<dbReference type="Pfam" id="PF04972">
    <property type="entry name" value="BON"/>
    <property type="match status" value="1"/>
</dbReference>
<dbReference type="PROSITE" id="PS51371">
    <property type="entry name" value="CBS"/>
    <property type="match status" value="2"/>
</dbReference>
<feature type="domain" description="CBS" evidence="3">
    <location>
        <begin position="84"/>
        <end position="139"/>
    </location>
</feature>
<evidence type="ECO:0000256" key="2">
    <source>
        <dbReference type="PROSITE-ProRule" id="PRU00703"/>
    </source>
</evidence>
<dbReference type="EMBL" id="CP097463">
    <property type="protein sequence ID" value="WAX57638.1"/>
    <property type="molecule type" value="Genomic_DNA"/>
</dbReference>
<dbReference type="SUPFAM" id="SSF54631">
    <property type="entry name" value="CBS-domain pair"/>
    <property type="match status" value="1"/>
</dbReference>
<evidence type="ECO:0000313" key="4">
    <source>
        <dbReference type="EMBL" id="WAX57638.1"/>
    </source>
</evidence>
<protein>
    <submittedName>
        <fullName evidence="4">CBS domain-containing protein</fullName>
    </submittedName>
</protein>
<organism evidence="4 5">
    <name type="scientific">Jatrophihabitans cynanchi</name>
    <dbReference type="NCBI Taxonomy" id="2944128"/>
    <lineage>
        <taxon>Bacteria</taxon>
        <taxon>Bacillati</taxon>
        <taxon>Actinomycetota</taxon>
        <taxon>Actinomycetes</taxon>
        <taxon>Jatrophihabitantales</taxon>
        <taxon>Jatrophihabitantaceae</taxon>
        <taxon>Jatrophihabitans</taxon>
    </lineage>
</organism>
<sequence length="201" mass="21407">MKANELMTTEVLTVGPDTSVRAAAATMAANRVTSLPVVDDDGRLIGIVSEIDLIRDRLPRDPRSHLAVNTQPQPDPAQVVSQVMTEVVECLGGGADTADVAALMVDNDIRAVPIVDGGTLIGIVSRRDLLRTLLRDDAVLAAEVRARLDELAGSERWRASVRDGVATIHGPFDDARLRDAAVRLVSTVPGIIRVHADGLGR</sequence>
<proteinExistence type="predicted"/>
<dbReference type="SMART" id="SM00116">
    <property type="entry name" value="CBS"/>
    <property type="match status" value="2"/>
</dbReference>
<feature type="domain" description="CBS" evidence="3">
    <location>
        <begin position="7"/>
        <end position="68"/>
    </location>
</feature>
<evidence type="ECO:0000313" key="5">
    <source>
        <dbReference type="Proteomes" id="UP001164693"/>
    </source>
</evidence>
<dbReference type="Proteomes" id="UP001164693">
    <property type="component" value="Chromosome"/>
</dbReference>
<gene>
    <name evidence="4" type="ORF">M6B22_02450</name>
</gene>
<accession>A0ABY7JYK6</accession>
<dbReference type="RefSeq" id="WP_269444184.1">
    <property type="nucleotide sequence ID" value="NZ_CP097463.1"/>
</dbReference>
<evidence type="ECO:0000259" key="3">
    <source>
        <dbReference type="PROSITE" id="PS51371"/>
    </source>
</evidence>
<dbReference type="PANTHER" id="PTHR43080">
    <property type="entry name" value="CBS DOMAIN-CONTAINING PROTEIN CBSX3, MITOCHONDRIAL"/>
    <property type="match status" value="1"/>
</dbReference>
<dbReference type="InterPro" id="IPR051257">
    <property type="entry name" value="Diverse_CBS-Domain"/>
</dbReference>
<evidence type="ECO:0000256" key="1">
    <source>
        <dbReference type="ARBA" id="ARBA00023122"/>
    </source>
</evidence>
<dbReference type="PANTHER" id="PTHR43080:SF2">
    <property type="entry name" value="CBS DOMAIN-CONTAINING PROTEIN"/>
    <property type="match status" value="1"/>
</dbReference>